<gene>
    <name evidence="1" type="ORF">SCLCIDRAFT_1208026</name>
</gene>
<reference evidence="2" key="2">
    <citation type="submission" date="2015-01" db="EMBL/GenBank/DDBJ databases">
        <title>Evolutionary Origins and Diversification of the Mycorrhizal Mutualists.</title>
        <authorList>
            <consortium name="DOE Joint Genome Institute"/>
            <consortium name="Mycorrhizal Genomics Consortium"/>
            <person name="Kohler A."/>
            <person name="Kuo A."/>
            <person name="Nagy L.G."/>
            <person name="Floudas D."/>
            <person name="Copeland A."/>
            <person name="Barry K.W."/>
            <person name="Cichocki N."/>
            <person name="Veneault-Fourrey C."/>
            <person name="LaButti K."/>
            <person name="Lindquist E.A."/>
            <person name="Lipzen A."/>
            <person name="Lundell T."/>
            <person name="Morin E."/>
            <person name="Murat C."/>
            <person name="Riley R."/>
            <person name="Ohm R."/>
            <person name="Sun H."/>
            <person name="Tunlid A."/>
            <person name="Henrissat B."/>
            <person name="Grigoriev I.V."/>
            <person name="Hibbett D.S."/>
            <person name="Martin F."/>
        </authorList>
    </citation>
    <scope>NUCLEOTIDE SEQUENCE [LARGE SCALE GENOMIC DNA]</scope>
    <source>
        <strain evidence="2">Foug A</strain>
    </source>
</reference>
<dbReference type="InParanoid" id="A0A0C3EP07"/>
<dbReference type="Proteomes" id="UP000053989">
    <property type="component" value="Unassembled WGS sequence"/>
</dbReference>
<dbReference type="EMBL" id="KN822006">
    <property type="protein sequence ID" value="KIM69571.1"/>
    <property type="molecule type" value="Genomic_DNA"/>
</dbReference>
<evidence type="ECO:0000313" key="2">
    <source>
        <dbReference type="Proteomes" id="UP000053989"/>
    </source>
</evidence>
<sequence>MQLITSSDIESAFTNGTPKYTMARVEIVQSSEAQYMLVAKRSVSASRTTAPSCVYGVLCH</sequence>
<dbReference type="HOGENOM" id="CLU_2943137_0_0_1"/>
<proteinExistence type="predicted"/>
<keyword evidence="2" id="KW-1185">Reference proteome</keyword>
<accession>A0A0C3EP07</accession>
<protein>
    <submittedName>
        <fullName evidence="1">Uncharacterized protein</fullName>
    </submittedName>
</protein>
<reference evidence="1 2" key="1">
    <citation type="submission" date="2014-04" db="EMBL/GenBank/DDBJ databases">
        <authorList>
            <consortium name="DOE Joint Genome Institute"/>
            <person name="Kuo A."/>
            <person name="Kohler A."/>
            <person name="Nagy L.G."/>
            <person name="Floudas D."/>
            <person name="Copeland A."/>
            <person name="Barry K.W."/>
            <person name="Cichocki N."/>
            <person name="Veneault-Fourrey C."/>
            <person name="LaButti K."/>
            <person name="Lindquist E.A."/>
            <person name="Lipzen A."/>
            <person name="Lundell T."/>
            <person name="Morin E."/>
            <person name="Murat C."/>
            <person name="Sun H."/>
            <person name="Tunlid A."/>
            <person name="Henrissat B."/>
            <person name="Grigoriev I.V."/>
            <person name="Hibbett D.S."/>
            <person name="Martin F."/>
            <person name="Nordberg H.P."/>
            <person name="Cantor M.N."/>
            <person name="Hua S.X."/>
        </authorList>
    </citation>
    <scope>NUCLEOTIDE SEQUENCE [LARGE SCALE GENOMIC DNA]</scope>
    <source>
        <strain evidence="1 2">Foug A</strain>
    </source>
</reference>
<name>A0A0C3EP07_9AGAM</name>
<dbReference type="AlphaFoldDB" id="A0A0C3EP07"/>
<organism evidence="1 2">
    <name type="scientific">Scleroderma citrinum Foug A</name>
    <dbReference type="NCBI Taxonomy" id="1036808"/>
    <lineage>
        <taxon>Eukaryota</taxon>
        <taxon>Fungi</taxon>
        <taxon>Dikarya</taxon>
        <taxon>Basidiomycota</taxon>
        <taxon>Agaricomycotina</taxon>
        <taxon>Agaricomycetes</taxon>
        <taxon>Agaricomycetidae</taxon>
        <taxon>Boletales</taxon>
        <taxon>Sclerodermatineae</taxon>
        <taxon>Sclerodermataceae</taxon>
        <taxon>Scleroderma</taxon>
    </lineage>
</organism>
<evidence type="ECO:0000313" key="1">
    <source>
        <dbReference type="EMBL" id="KIM69571.1"/>
    </source>
</evidence>